<reference evidence="3" key="1">
    <citation type="submission" date="2022-10" db="EMBL/GenBank/DDBJ databases">
        <title>Genome assembly of Pristionchus species.</title>
        <authorList>
            <person name="Yoshida K."/>
            <person name="Sommer R.J."/>
        </authorList>
    </citation>
    <scope>NUCLEOTIDE SEQUENCE [LARGE SCALE GENOMIC DNA]</scope>
    <source>
        <strain evidence="3">RS5460</strain>
    </source>
</reference>
<feature type="compositionally biased region" description="Acidic residues" evidence="1">
    <location>
        <begin position="20"/>
        <end position="39"/>
    </location>
</feature>
<sequence>GKHYHLEVSRPQAVPANAEEHDEDDDEDDNESDTDDEYLTMDKIDAAYPGSRRTEEESERLGIQHVPNLKEREKLAKQMIHAESCKKWQCTDDCPVGLLDHIKYKCKAKSCIYIYCKFAAKLRCHYKKCNPVEKQCPFCFTWPEYKGKDHFAEMKVELLSKIVGHLKHD</sequence>
<dbReference type="InterPro" id="IPR035898">
    <property type="entry name" value="TAZ_dom_sf"/>
</dbReference>
<name>A0AAN5CCV2_9BILA</name>
<dbReference type="Proteomes" id="UP001328107">
    <property type="component" value="Unassembled WGS sequence"/>
</dbReference>
<gene>
    <name evidence="2" type="ORF">PMAYCL1PPCAC_10280</name>
</gene>
<feature type="non-terminal residue" evidence="2">
    <location>
        <position position="1"/>
    </location>
</feature>
<dbReference type="EMBL" id="BTRK01000003">
    <property type="protein sequence ID" value="GMR40085.1"/>
    <property type="molecule type" value="Genomic_DNA"/>
</dbReference>
<organism evidence="2 3">
    <name type="scientific">Pristionchus mayeri</name>
    <dbReference type="NCBI Taxonomy" id="1317129"/>
    <lineage>
        <taxon>Eukaryota</taxon>
        <taxon>Metazoa</taxon>
        <taxon>Ecdysozoa</taxon>
        <taxon>Nematoda</taxon>
        <taxon>Chromadorea</taxon>
        <taxon>Rhabditida</taxon>
        <taxon>Rhabditina</taxon>
        <taxon>Diplogasteromorpha</taxon>
        <taxon>Diplogasteroidea</taxon>
        <taxon>Neodiplogasteridae</taxon>
        <taxon>Pristionchus</taxon>
    </lineage>
</organism>
<evidence type="ECO:0000313" key="3">
    <source>
        <dbReference type="Proteomes" id="UP001328107"/>
    </source>
</evidence>
<evidence type="ECO:0000256" key="1">
    <source>
        <dbReference type="SAM" id="MobiDB-lite"/>
    </source>
</evidence>
<evidence type="ECO:0008006" key="4">
    <source>
        <dbReference type="Google" id="ProtNLM"/>
    </source>
</evidence>
<dbReference type="SUPFAM" id="SSF57933">
    <property type="entry name" value="TAZ domain"/>
    <property type="match status" value="1"/>
</dbReference>
<protein>
    <recommendedName>
        <fullName evidence="4">TAZ-type domain-containing protein</fullName>
    </recommendedName>
</protein>
<dbReference type="AlphaFoldDB" id="A0AAN5CCV2"/>
<accession>A0AAN5CCV2</accession>
<feature type="non-terminal residue" evidence="2">
    <location>
        <position position="169"/>
    </location>
</feature>
<proteinExistence type="predicted"/>
<evidence type="ECO:0000313" key="2">
    <source>
        <dbReference type="EMBL" id="GMR40085.1"/>
    </source>
</evidence>
<comment type="caution">
    <text evidence="2">The sequence shown here is derived from an EMBL/GenBank/DDBJ whole genome shotgun (WGS) entry which is preliminary data.</text>
</comment>
<feature type="region of interest" description="Disordered" evidence="1">
    <location>
        <begin position="1"/>
        <end position="59"/>
    </location>
</feature>
<keyword evidence="3" id="KW-1185">Reference proteome</keyword>